<dbReference type="Pfam" id="PF02371">
    <property type="entry name" value="Transposase_20"/>
    <property type="match status" value="1"/>
</dbReference>
<name>A0ABX4MC92_9ACTO</name>
<protein>
    <submittedName>
        <fullName evidence="4">IS110 family transposase</fullName>
    </submittedName>
</protein>
<dbReference type="PANTHER" id="PTHR33055:SF16">
    <property type="entry name" value="TRANSPOSASE FOR INSERTION SEQUENCE ELEMENT IS1547"/>
    <property type="match status" value="1"/>
</dbReference>
<comment type="caution">
    <text evidence="4">The sequence shown here is derived from an EMBL/GenBank/DDBJ whole genome shotgun (WGS) entry which is preliminary data.</text>
</comment>
<feature type="domain" description="Transposase IS116/IS110/IS902 C-terminal" evidence="3">
    <location>
        <begin position="233"/>
        <end position="293"/>
    </location>
</feature>
<gene>
    <name evidence="4" type="ORF">BW737_015360</name>
</gene>
<evidence type="ECO:0000313" key="4">
    <source>
        <dbReference type="EMBL" id="PHP51290.1"/>
    </source>
</evidence>
<feature type="region of interest" description="Disordered" evidence="1">
    <location>
        <begin position="300"/>
        <end position="341"/>
    </location>
</feature>
<evidence type="ECO:0000259" key="3">
    <source>
        <dbReference type="Pfam" id="PF02371"/>
    </source>
</evidence>
<dbReference type="Proteomes" id="UP000194577">
    <property type="component" value="Unassembled WGS sequence"/>
</dbReference>
<dbReference type="InterPro" id="IPR003346">
    <property type="entry name" value="Transposase_20"/>
</dbReference>
<dbReference type="InterPro" id="IPR002525">
    <property type="entry name" value="Transp_IS110-like_N"/>
</dbReference>
<evidence type="ECO:0000256" key="1">
    <source>
        <dbReference type="SAM" id="MobiDB-lite"/>
    </source>
</evidence>
<dbReference type="PANTHER" id="PTHR33055">
    <property type="entry name" value="TRANSPOSASE FOR INSERTION SEQUENCE ELEMENT IS1111A"/>
    <property type="match status" value="1"/>
</dbReference>
<feature type="domain" description="Transposase IS110-like N-terminal" evidence="2">
    <location>
        <begin position="3"/>
        <end position="148"/>
    </location>
</feature>
<dbReference type="NCBIfam" id="NF033542">
    <property type="entry name" value="transpos_IS110"/>
    <property type="match status" value="1"/>
</dbReference>
<accession>A0ABX4MC92</accession>
<reference evidence="4 5" key="1">
    <citation type="submission" date="2017-10" db="EMBL/GenBank/DDBJ databases">
        <title>Draft genome sequence of cellulolytic Actinomyces sp CtC72 isolated from cattle rumen fluid.</title>
        <authorList>
            <person name="Joshi A.J."/>
            <person name="Vasudevan G."/>
            <person name="Lanjekar V.B."/>
            <person name="Hivarkar S."/>
            <person name="Engineer A."/>
            <person name="Pore S.D."/>
            <person name="Dhakephalkar P.K."/>
            <person name="Dagar S."/>
        </authorList>
    </citation>
    <scope>NUCLEOTIDE SEQUENCE [LARGE SCALE GENOMIC DNA]</scope>
    <source>
        <strain evidence="5">CtC72</strain>
    </source>
</reference>
<evidence type="ECO:0000313" key="5">
    <source>
        <dbReference type="Proteomes" id="UP000194577"/>
    </source>
</evidence>
<evidence type="ECO:0000259" key="2">
    <source>
        <dbReference type="Pfam" id="PF01548"/>
    </source>
</evidence>
<dbReference type="Pfam" id="PF01548">
    <property type="entry name" value="DEDD_Tnp_IS110"/>
    <property type="match status" value="1"/>
</dbReference>
<organism evidence="4 5">
    <name type="scientific">Actinomyces ruminis</name>
    <dbReference type="NCBI Taxonomy" id="1937003"/>
    <lineage>
        <taxon>Bacteria</taxon>
        <taxon>Bacillati</taxon>
        <taxon>Actinomycetota</taxon>
        <taxon>Actinomycetes</taxon>
        <taxon>Actinomycetales</taxon>
        <taxon>Actinomycetaceae</taxon>
        <taxon>Actinomyces</taxon>
    </lineage>
</organism>
<sequence>MVAGVDTHKDTHHVAVLDAVTGQRLGDMQVAATPAGYSQLLDFATGLGQIQMIGIEGTGSYGAGLARALRAAGAPIREVIRPKRSQRRRGKSDRIDAYAAAQQALAEAEALPIAKTGQGQCEQIRVLLAERRSAVKAATATKRQISALVITAPAPLRTRLDGLNGPDLVNALANTTDSATSTNADATGRAVTATTRQVLYRLARRQQALDQEINDIDTQLHALTQQAAPAMLATKGYGPVTTATLLVTAGDNPDRIHNEASFAALCGACPIPASSGKTNRHRLNRGADRQANWHYTKSHAPAWPATHAPRPTPNAWHSATKPPRTSCAASNAPSPAKHSTY</sequence>
<dbReference type="EMBL" id="MTPX02000093">
    <property type="protein sequence ID" value="PHP51290.1"/>
    <property type="molecule type" value="Genomic_DNA"/>
</dbReference>
<feature type="compositionally biased region" description="Polar residues" evidence="1">
    <location>
        <begin position="327"/>
        <end position="341"/>
    </location>
</feature>
<keyword evidence="5" id="KW-1185">Reference proteome</keyword>
<dbReference type="InterPro" id="IPR047650">
    <property type="entry name" value="Transpos_IS110"/>
</dbReference>
<proteinExistence type="predicted"/>